<name>A0A3P7Q6B4_DIBLA</name>
<dbReference type="EMBL" id="UYRU01075637">
    <property type="protein sequence ID" value="VDN26099.1"/>
    <property type="molecule type" value="Genomic_DNA"/>
</dbReference>
<sequence length="358" mass="39107">MGFISQRVYSPALAVLFKRLENLNQLRKVRTVHAAIEELCRGRQLPAAYSLRDWAHQLGLSLLPQTSEILAGSSVFTDSAQPITEDQLKPQHIYLHSAVDLSLLSKLQEIAKLPPANAQKVCSEVAQLLCDHSLISDVDRISQSMRPLQFKRLLFSFWTLVGQSLQMPNSCLADEVSWNRIASSMINLAGPVGSTAVLNWVSCLLDPQRAASLMLAGLACEKSSAAFINHLRDHPSDVFNVPTSPVFATLTEDQQKTVAQSLKALDQQHVLNLSKALQADDSKGVLGCVEAMLLIGLPPIGVAGIYKKSCGYVWWLMCMDMRAERPCSVGDEPESFKALLVCAHVSELVGGRNDGTCG</sequence>
<protein>
    <submittedName>
        <fullName evidence="1">Uncharacterized protein</fullName>
    </submittedName>
</protein>
<evidence type="ECO:0000313" key="1">
    <source>
        <dbReference type="EMBL" id="VDN26099.1"/>
    </source>
</evidence>
<proteinExistence type="predicted"/>
<gene>
    <name evidence="1" type="ORF">DILT_LOCUS14737</name>
</gene>
<accession>A0A3P7Q6B4</accession>
<reference evidence="1 2" key="1">
    <citation type="submission" date="2018-11" db="EMBL/GenBank/DDBJ databases">
        <authorList>
            <consortium name="Pathogen Informatics"/>
        </authorList>
    </citation>
    <scope>NUCLEOTIDE SEQUENCE [LARGE SCALE GENOMIC DNA]</scope>
</reference>
<keyword evidence="2" id="KW-1185">Reference proteome</keyword>
<dbReference type="Proteomes" id="UP000281553">
    <property type="component" value="Unassembled WGS sequence"/>
</dbReference>
<evidence type="ECO:0000313" key="2">
    <source>
        <dbReference type="Proteomes" id="UP000281553"/>
    </source>
</evidence>
<dbReference type="OrthoDB" id="185373at2759"/>
<organism evidence="1 2">
    <name type="scientific">Dibothriocephalus latus</name>
    <name type="common">Fish tapeworm</name>
    <name type="synonym">Diphyllobothrium latum</name>
    <dbReference type="NCBI Taxonomy" id="60516"/>
    <lineage>
        <taxon>Eukaryota</taxon>
        <taxon>Metazoa</taxon>
        <taxon>Spiralia</taxon>
        <taxon>Lophotrochozoa</taxon>
        <taxon>Platyhelminthes</taxon>
        <taxon>Cestoda</taxon>
        <taxon>Eucestoda</taxon>
        <taxon>Diphyllobothriidea</taxon>
        <taxon>Diphyllobothriidae</taxon>
        <taxon>Dibothriocephalus</taxon>
    </lineage>
</organism>
<dbReference type="AlphaFoldDB" id="A0A3P7Q6B4"/>